<dbReference type="PANTHER" id="PTHR21600">
    <property type="entry name" value="MITOCHONDRIAL RNA PSEUDOURIDINE SYNTHASE"/>
    <property type="match status" value="1"/>
</dbReference>
<dbReference type="GO" id="GO:0000455">
    <property type="term" value="P:enzyme-directed rRNA pseudouridine synthesis"/>
    <property type="evidence" value="ECO:0007669"/>
    <property type="project" value="TreeGrafter"/>
</dbReference>
<dbReference type="PROSITE" id="PS01129">
    <property type="entry name" value="PSI_RLU"/>
    <property type="match status" value="1"/>
</dbReference>
<organism evidence="2">
    <name type="scientific">hydrothermal vent metagenome</name>
    <dbReference type="NCBI Taxonomy" id="652676"/>
    <lineage>
        <taxon>unclassified sequences</taxon>
        <taxon>metagenomes</taxon>
        <taxon>ecological metagenomes</taxon>
    </lineage>
</organism>
<name>A0A3B1AKY5_9ZZZZ</name>
<gene>
    <name evidence="2" type="ORF">MNBD_GAMMA22-2962</name>
</gene>
<dbReference type="PANTHER" id="PTHR21600:SF89">
    <property type="entry name" value="RIBOSOMAL LARGE SUBUNIT PSEUDOURIDINE SYNTHASE A"/>
    <property type="match status" value="1"/>
</dbReference>
<dbReference type="EMBL" id="UOFS01000044">
    <property type="protein sequence ID" value="VAX00524.1"/>
    <property type="molecule type" value="Genomic_DNA"/>
</dbReference>
<evidence type="ECO:0000259" key="1">
    <source>
        <dbReference type="Pfam" id="PF00849"/>
    </source>
</evidence>
<dbReference type="InterPro" id="IPR050188">
    <property type="entry name" value="RluA_PseudoU_synthase"/>
</dbReference>
<dbReference type="Pfam" id="PF00849">
    <property type="entry name" value="PseudoU_synth_2"/>
    <property type="match status" value="1"/>
</dbReference>
<dbReference type="Gene3D" id="3.30.2350.10">
    <property type="entry name" value="Pseudouridine synthase"/>
    <property type="match status" value="1"/>
</dbReference>
<reference evidence="2" key="1">
    <citation type="submission" date="2018-06" db="EMBL/GenBank/DDBJ databases">
        <authorList>
            <person name="Zhirakovskaya E."/>
        </authorList>
    </citation>
    <scope>NUCLEOTIDE SEQUENCE</scope>
</reference>
<dbReference type="GO" id="GO:0003723">
    <property type="term" value="F:RNA binding"/>
    <property type="evidence" value="ECO:0007669"/>
    <property type="project" value="InterPro"/>
</dbReference>
<accession>A0A3B1AKY5</accession>
<dbReference type="InterPro" id="IPR006145">
    <property type="entry name" value="PsdUridine_synth_RsuA/RluA"/>
</dbReference>
<dbReference type="InterPro" id="IPR006224">
    <property type="entry name" value="PsdUridine_synth_RluA-like_CS"/>
</dbReference>
<evidence type="ECO:0000313" key="2">
    <source>
        <dbReference type="EMBL" id="VAX00524.1"/>
    </source>
</evidence>
<dbReference type="GO" id="GO:0160151">
    <property type="term" value="F:tRNA pseudouridine(32) synthase activity"/>
    <property type="evidence" value="ECO:0007669"/>
    <property type="project" value="UniProtKB-EC"/>
</dbReference>
<feature type="domain" description="Pseudouridine synthase RsuA/RluA-like" evidence="1">
    <location>
        <begin position="21"/>
        <end position="168"/>
    </location>
</feature>
<proteinExistence type="predicted"/>
<dbReference type="EC" id="5.4.99.28" evidence="2"/>
<dbReference type="SUPFAM" id="SSF55120">
    <property type="entry name" value="Pseudouridine synthase"/>
    <property type="match status" value="1"/>
</dbReference>
<dbReference type="EC" id="5.4.99.29" evidence="2"/>
<dbReference type="GO" id="GO:0160142">
    <property type="term" value="F:23S rRNA pseudouridine(746) synthase activity"/>
    <property type="evidence" value="ECO:0007669"/>
    <property type="project" value="UniProtKB-EC"/>
</dbReference>
<protein>
    <submittedName>
        <fullName evidence="2">Ribosomal large subunit pseudouridine(746) synthase @ tRNA pseudouridine(32) synthase</fullName>
        <ecNumber evidence="2">5.4.99.28</ecNumber>
        <ecNumber evidence="2">5.4.99.29</ecNumber>
    </submittedName>
</protein>
<dbReference type="AlphaFoldDB" id="A0A3B1AKY5"/>
<dbReference type="CDD" id="cd02869">
    <property type="entry name" value="PseudoU_synth_RluA_like"/>
    <property type="match status" value="1"/>
</dbReference>
<sequence>MITYTPPPDKGLDILYADNLLLAINKPCGLLSVPGRGKDKQDCVISRVLKEYPSALIVHRLDMSTSGILVLALNKNIQRLLSEMFALQKIKKKYTAIVDGVLAKNDGEITQALICDWPNRPKQKVDNFIGKASCTCYRVIKSDQENNTSRVELEPKTGRTHQLRVHMQYLGHAILGDELYASNEVIRKSKRLMLHASTIAFQHPGDNSILRIDSTVPF</sequence>
<dbReference type="InterPro" id="IPR020103">
    <property type="entry name" value="PsdUridine_synth_cat_dom_sf"/>
</dbReference>
<keyword evidence="2" id="KW-0413">Isomerase</keyword>